<dbReference type="PANTHER" id="PTHR19848:SF8">
    <property type="entry name" value="F-BOX AND WD REPEAT DOMAIN CONTAINING 7"/>
    <property type="match status" value="1"/>
</dbReference>
<dbReference type="PROSITE" id="PS50082">
    <property type="entry name" value="WD_REPEATS_2"/>
    <property type="match status" value="3"/>
</dbReference>
<evidence type="ECO:0000313" key="5">
    <source>
        <dbReference type="Proteomes" id="UP000053477"/>
    </source>
</evidence>
<dbReference type="InterPro" id="IPR015943">
    <property type="entry name" value="WD40/YVTN_repeat-like_dom_sf"/>
</dbReference>
<gene>
    <name evidence="4" type="ORF">SCHPADRAFT_841335</name>
</gene>
<dbReference type="EMBL" id="KQ087163">
    <property type="protein sequence ID" value="KLO03707.1"/>
    <property type="molecule type" value="Genomic_DNA"/>
</dbReference>
<feature type="repeat" description="WD" evidence="3">
    <location>
        <begin position="212"/>
        <end position="253"/>
    </location>
</feature>
<dbReference type="AlphaFoldDB" id="A0A0H2QXM1"/>
<dbReference type="OrthoDB" id="3266532at2759"/>
<organism evidence="4 5">
    <name type="scientific">Schizopora paradoxa</name>
    <dbReference type="NCBI Taxonomy" id="27342"/>
    <lineage>
        <taxon>Eukaryota</taxon>
        <taxon>Fungi</taxon>
        <taxon>Dikarya</taxon>
        <taxon>Basidiomycota</taxon>
        <taxon>Agaricomycotina</taxon>
        <taxon>Agaricomycetes</taxon>
        <taxon>Hymenochaetales</taxon>
        <taxon>Schizoporaceae</taxon>
        <taxon>Schizopora</taxon>
    </lineage>
</organism>
<evidence type="ECO:0000256" key="3">
    <source>
        <dbReference type="PROSITE-ProRule" id="PRU00221"/>
    </source>
</evidence>
<keyword evidence="2" id="KW-0677">Repeat</keyword>
<dbReference type="SUPFAM" id="SSF50978">
    <property type="entry name" value="WD40 repeat-like"/>
    <property type="match status" value="1"/>
</dbReference>
<protein>
    <submittedName>
        <fullName evidence="4">WD40 repeat-like protein</fullName>
    </submittedName>
</protein>
<keyword evidence="5" id="KW-1185">Reference proteome</keyword>
<sequence>MCNTLTFNTYGISSSHVLNSKIPQLEDEDHTLVYACHYWGEHLKHATRDDSFRAQAQPLLRTFFHQKALFWLEILSLAKAVSSAKKSLGAAREFLEGYDNDLAVFAVYVLEFVTHFEYPIAMAARHVYVSALPFSPSNSRIFQVYAPRLPNLFSVTSGRREDWSDAPVTGNGHDDEVRSVSFFQDGSRLASASWDHTVRIWDSKTGEAISPPFKHDSSVWSIAVSPDGKLIASGDLDGALSIWDSETGTRKLNLTGAHKRVIESVAFSPDGSRIVTGSRDKTAKVWNTTSGEL</sequence>
<evidence type="ECO:0000313" key="4">
    <source>
        <dbReference type="EMBL" id="KLO03707.1"/>
    </source>
</evidence>
<feature type="non-terminal residue" evidence="4">
    <location>
        <position position="293"/>
    </location>
</feature>
<reference evidence="4 5" key="1">
    <citation type="submission" date="2015-04" db="EMBL/GenBank/DDBJ databases">
        <title>Complete genome sequence of Schizopora paradoxa KUC8140, a cosmopolitan wood degrader in East Asia.</title>
        <authorList>
            <consortium name="DOE Joint Genome Institute"/>
            <person name="Min B."/>
            <person name="Park H."/>
            <person name="Jang Y."/>
            <person name="Kim J.-J."/>
            <person name="Kim K.H."/>
            <person name="Pangilinan J."/>
            <person name="Lipzen A."/>
            <person name="Riley R."/>
            <person name="Grigoriev I.V."/>
            <person name="Spatafora J.W."/>
            <person name="Choi I.-G."/>
        </authorList>
    </citation>
    <scope>NUCLEOTIDE SEQUENCE [LARGE SCALE GENOMIC DNA]</scope>
    <source>
        <strain evidence="4 5">KUC8140</strain>
    </source>
</reference>
<dbReference type="InterPro" id="IPR020472">
    <property type="entry name" value="WD40_PAC1"/>
</dbReference>
<keyword evidence="1 3" id="KW-0853">WD repeat</keyword>
<name>A0A0H2QXM1_9AGAM</name>
<dbReference type="PROSITE" id="PS50294">
    <property type="entry name" value="WD_REPEATS_REGION"/>
    <property type="match status" value="3"/>
</dbReference>
<feature type="repeat" description="WD" evidence="3">
    <location>
        <begin position="255"/>
        <end position="293"/>
    </location>
</feature>
<dbReference type="PANTHER" id="PTHR19848">
    <property type="entry name" value="WD40 REPEAT PROTEIN"/>
    <property type="match status" value="1"/>
</dbReference>
<evidence type="ECO:0000256" key="1">
    <source>
        <dbReference type="ARBA" id="ARBA00022574"/>
    </source>
</evidence>
<proteinExistence type="predicted"/>
<feature type="repeat" description="WD" evidence="3">
    <location>
        <begin position="170"/>
        <end position="211"/>
    </location>
</feature>
<dbReference type="InterPro" id="IPR036322">
    <property type="entry name" value="WD40_repeat_dom_sf"/>
</dbReference>
<evidence type="ECO:0000256" key="2">
    <source>
        <dbReference type="ARBA" id="ARBA00022737"/>
    </source>
</evidence>
<dbReference type="Gene3D" id="2.130.10.10">
    <property type="entry name" value="YVTN repeat-like/Quinoprotein amine dehydrogenase"/>
    <property type="match status" value="1"/>
</dbReference>
<dbReference type="InterPro" id="IPR001680">
    <property type="entry name" value="WD40_rpt"/>
</dbReference>
<dbReference type="InterPro" id="IPR019775">
    <property type="entry name" value="WD40_repeat_CS"/>
</dbReference>
<dbReference type="SMART" id="SM00320">
    <property type="entry name" value="WD40"/>
    <property type="match status" value="3"/>
</dbReference>
<dbReference type="Pfam" id="PF00400">
    <property type="entry name" value="WD40"/>
    <property type="match status" value="3"/>
</dbReference>
<dbReference type="STRING" id="27342.A0A0H2QXM1"/>
<dbReference type="PRINTS" id="PR00320">
    <property type="entry name" value="GPROTEINBRPT"/>
</dbReference>
<dbReference type="PROSITE" id="PS00678">
    <property type="entry name" value="WD_REPEATS_1"/>
    <property type="match status" value="3"/>
</dbReference>
<dbReference type="InParanoid" id="A0A0H2QXM1"/>
<dbReference type="Proteomes" id="UP000053477">
    <property type="component" value="Unassembled WGS sequence"/>
</dbReference>
<accession>A0A0H2QXM1</accession>